<dbReference type="HAMAP" id="MF_02060">
    <property type="entry name" value="tRNA_methyltr_TrmH"/>
    <property type="match status" value="1"/>
</dbReference>
<comment type="caution">
    <text evidence="10">The sequence shown here is derived from an EMBL/GenBank/DDBJ whole genome shotgun (WGS) entry which is preliminary data.</text>
</comment>
<feature type="domain" description="tRNA/rRNA methyltransferase SpoU type" evidence="8">
    <location>
        <begin position="20"/>
        <end position="158"/>
    </location>
</feature>
<dbReference type="GO" id="GO:0002938">
    <property type="term" value="P:tRNA guanine ribose methylation"/>
    <property type="evidence" value="ECO:0007669"/>
    <property type="project" value="UniProtKB-UniRule"/>
</dbReference>
<dbReference type="CDD" id="cd18092">
    <property type="entry name" value="SpoU-like_TrmH"/>
    <property type="match status" value="1"/>
</dbReference>
<feature type="binding site" evidence="7">
    <location>
        <position position="139"/>
    </location>
    <ligand>
        <name>S-adenosyl-L-methionine</name>
        <dbReference type="ChEBI" id="CHEBI:59789"/>
    </ligand>
</feature>
<keyword evidence="1 7" id="KW-0820">tRNA-binding</keyword>
<dbReference type="InterPro" id="IPR029026">
    <property type="entry name" value="tRNA_m1G_MTases_N"/>
</dbReference>
<keyword evidence="11" id="KW-1185">Reference proteome</keyword>
<dbReference type="RefSeq" id="WP_008047055.1">
    <property type="nucleotide sequence ID" value="NZ_CH724153.1"/>
</dbReference>
<evidence type="ECO:0000256" key="2">
    <source>
        <dbReference type="ARBA" id="ARBA00022603"/>
    </source>
</evidence>
<dbReference type="HOGENOM" id="CLU_021322_4_2_6"/>
<dbReference type="AlphaFoldDB" id="A4BEK2"/>
<dbReference type="GO" id="GO:0000049">
    <property type="term" value="F:tRNA binding"/>
    <property type="evidence" value="ECO:0007669"/>
    <property type="project" value="UniProtKB-UniRule"/>
</dbReference>
<feature type="binding site" evidence="7">
    <location>
        <position position="148"/>
    </location>
    <ligand>
        <name>S-adenosyl-L-methionine</name>
        <dbReference type="ChEBI" id="CHEBI:59789"/>
    </ligand>
</feature>
<evidence type="ECO:0000256" key="6">
    <source>
        <dbReference type="ARBA" id="ARBA00022884"/>
    </source>
</evidence>
<dbReference type="STRING" id="314283.MED297_02377"/>
<dbReference type="OrthoDB" id="9794400at2"/>
<keyword evidence="4 7" id="KW-0949">S-adenosyl-L-methionine</keyword>
<keyword evidence="5 7" id="KW-0819">tRNA processing</keyword>
<accession>A4BEK2</accession>
<keyword evidence="6 7" id="KW-0694">RNA-binding</keyword>
<dbReference type="SUPFAM" id="SSF75217">
    <property type="entry name" value="alpha/beta knot"/>
    <property type="match status" value="1"/>
</dbReference>
<evidence type="ECO:0000259" key="8">
    <source>
        <dbReference type="Pfam" id="PF00588"/>
    </source>
</evidence>
<evidence type="ECO:0000259" key="9">
    <source>
        <dbReference type="Pfam" id="PF12105"/>
    </source>
</evidence>
<dbReference type="PANTHER" id="PTHR43453:SF1">
    <property type="entry name" value="TRNA_RRNA METHYLTRANSFERASE SPOU TYPE DOMAIN-CONTAINING PROTEIN"/>
    <property type="match status" value="1"/>
</dbReference>
<dbReference type="InterPro" id="IPR033671">
    <property type="entry name" value="TrmH"/>
</dbReference>
<dbReference type="Pfam" id="PF12105">
    <property type="entry name" value="SpoU_methylas_C"/>
    <property type="match status" value="1"/>
</dbReference>
<dbReference type="PANTHER" id="PTHR43453">
    <property type="entry name" value="RRNA METHYLASE-LIKE"/>
    <property type="match status" value="1"/>
</dbReference>
<dbReference type="InterPro" id="IPR001537">
    <property type="entry name" value="SpoU_MeTrfase"/>
</dbReference>
<dbReference type="EMBL" id="AAOE01000010">
    <property type="protein sequence ID" value="EAR09429.1"/>
    <property type="molecule type" value="Genomic_DNA"/>
</dbReference>
<name>A4BEK2_9GAMM</name>
<dbReference type="Gene3D" id="3.40.1280.10">
    <property type="match status" value="1"/>
</dbReference>
<evidence type="ECO:0000256" key="3">
    <source>
        <dbReference type="ARBA" id="ARBA00022679"/>
    </source>
</evidence>
<evidence type="ECO:0000313" key="10">
    <source>
        <dbReference type="EMBL" id="EAR09429.1"/>
    </source>
</evidence>
<feature type="domain" description="RNA methyltransferase SpoU/TrmH type C-terminal" evidence="9">
    <location>
        <begin position="163"/>
        <end position="214"/>
    </location>
</feature>
<comment type="catalytic activity">
    <reaction evidence="7">
        <text>guanosine(18) in tRNA + S-adenosyl-L-methionine = 2'-O-methylguanosine(18) in tRNA + S-adenosyl-L-homocysteine + H(+)</text>
        <dbReference type="Rhea" id="RHEA:20077"/>
        <dbReference type="Rhea" id="RHEA-COMP:10190"/>
        <dbReference type="Rhea" id="RHEA-COMP:10192"/>
        <dbReference type="ChEBI" id="CHEBI:15378"/>
        <dbReference type="ChEBI" id="CHEBI:57856"/>
        <dbReference type="ChEBI" id="CHEBI:59789"/>
        <dbReference type="ChEBI" id="CHEBI:74269"/>
        <dbReference type="ChEBI" id="CHEBI:74445"/>
        <dbReference type="EC" id="2.1.1.34"/>
    </reaction>
</comment>
<dbReference type="Proteomes" id="UP000005953">
    <property type="component" value="Unassembled WGS sequence"/>
</dbReference>
<dbReference type="GO" id="GO:0141100">
    <property type="term" value="F:tRNA (guanine(18)-2'-O)-methyltransferase activity"/>
    <property type="evidence" value="ECO:0007669"/>
    <property type="project" value="UniProtKB-UniRule"/>
</dbReference>
<reference evidence="10 11" key="1">
    <citation type="submission" date="2006-02" db="EMBL/GenBank/DDBJ databases">
        <authorList>
            <person name="Pinhassi J."/>
            <person name="Pedros-Alio C."/>
            <person name="Ferriera S."/>
            <person name="Johnson J."/>
            <person name="Kravitz S."/>
            <person name="Halpern A."/>
            <person name="Remington K."/>
            <person name="Beeson K."/>
            <person name="Tran B."/>
            <person name="Rogers Y.-H."/>
            <person name="Friedman R."/>
            <person name="Venter J.C."/>
        </authorList>
    </citation>
    <scope>NUCLEOTIDE SEQUENCE [LARGE SCALE GENOMIC DNA]</scope>
    <source>
        <strain evidence="10 11">MED297</strain>
    </source>
</reference>
<evidence type="ECO:0000313" key="11">
    <source>
        <dbReference type="Proteomes" id="UP000005953"/>
    </source>
</evidence>
<evidence type="ECO:0000256" key="5">
    <source>
        <dbReference type="ARBA" id="ARBA00022694"/>
    </source>
</evidence>
<dbReference type="InterPro" id="IPR022724">
    <property type="entry name" value="rRNA_MeTrfase_SpoU_C"/>
</dbReference>
<comment type="function">
    <text evidence="7">Catalyzes the 2'-O methylation of guanosine at position 18 in tRNA.</text>
</comment>
<evidence type="ECO:0000256" key="1">
    <source>
        <dbReference type="ARBA" id="ARBA00022555"/>
    </source>
</evidence>
<protein>
    <recommendedName>
        <fullName evidence="7">tRNA (guanosine(18)-2'-O)-methyltransferase</fullName>
        <ecNumber evidence="7">2.1.1.34</ecNumber>
    </recommendedName>
    <alternativeName>
        <fullName evidence="7">tRNA [Gm18] methyltransferase</fullName>
    </alternativeName>
</protein>
<dbReference type="Pfam" id="PF00588">
    <property type="entry name" value="SpoU_methylase"/>
    <property type="match status" value="1"/>
</dbReference>
<keyword evidence="3 7" id="KW-0808">Transferase</keyword>
<comment type="caution">
    <text evidence="7">Lacks conserved residue(s) required for the propagation of feature annotation.</text>
</comment>
<dbReference type="EC" id="2.1.1.34" evidence="7"/>
<comment type="similarity">
    <text evidence="7">Belongs to the class IV-like SAM-binding methyltransferase superfamily. RNA methyltransferase TrmH family.</text>
</comment>
<evidence type="ECO:0000256" key="4">
    <source>
        <dbReference type="ARBA" id="ARBA00022691"/>
    </source>
</evidence>
<sequence length="224" mass="25163">MPISRYLKFQQVLNQRQNDMTILTDKVHKSQNVSAIMRTADSVGIPTVHMVKPERGRLVYHHTAGGASRFVDVIVYETLSEGIQSLRNAGMALYAAHWSDRAISYREADYTRPFALILGAEKYGISPEAADAADEHLIIPMVGACESLNVSVASGIILQEAMHQRMAQQAYTQLPDQDSTYHNTLFRWLHPKMAAFCDARQLPYPQLDEDGDMIPPQGPEYRQS</sequence>
<organism evidence="10 11">
    <name type="scientific">Reinekea blandensis MED297</name>
    <dbReference type="NCBI Taxonomy" id="314283"/>
    <lineage>
        <taxon>Bacteria</taxon>
        <taxon>Pseudomonadati</taxon>
        <taxon>Pseudomonadota</taxon>
        <taxon>Gammaproteobacteria</taxon>
        <taxon>Oceanospirillales</taxon>
        <taxon>Saccharospirillaceae</taxon>
        <taxon>Reinekea</taxon>
    </lineage>
</organism>
<keyword evidence="2 7" id="KW-0489">Methyltransferase</keyword>
<proteinExistence type="inferred from homology"/>
<gene>
    <name evidence="7" type="primary">trmH</name>
    <name evidence="10" type="ORF">MED297_02377</name>
</gene>
<dbReference type="InterPro" id="IPR029028">
    <property type="entry name" value="Alpha/beta_knot_MTases"/>
</dbReference>
<evidence type="ECO:0000256" key="7">
    <source>
        <dbReference type="HAMAP-Rule" id="MF_02060"/>
    </source>
</evidence>